<dbReference type="PANTHER" id="PTHR43519">
    <property type="entry name" value="ATP-DEPENDENT RNA HELICASE HRPB"/>
    <property type="match status" value="1"/>
</dbReference>
<dbReference type="SUPFAM" id="SSF52540">
    <property type="entry name" value="P-loop containing nucleoside triphosphate hydrolases"/>
    <property type="match status" value="1"/>
</dbReference>
<dbReference type="RefSeq" id="WP_038695843.1">
    <property type="nucleotide sequence ID" value="NZ_CP009286.1"/>
</dbReference>
<feature type="domain" description="Helicase ATP-binding" evidence="5">
    <location>
        <begin position="14"/>
        <end position="178"/>
    </location>
</feature>
<dbReference type="CDD" id="cd17990">
    <property type="entry name" value="DEXHc_HrpB"/>
    <property type="match status" value="1"/>
</dbReference>
<evidence type="ECO:0000259" key="6">
    <source>
        <dbReference type="PROSITE" id="PS51194"/>
    </source>
</evidence>
<dbReference type="InterPro" id="IPR013689">
    <property type="entry name" value="RNA_helicase_ATP-dep_HrpB_C"/>
</dbReference>
<dbReference type="InterPro" id="IPR027417">
    <property type="entry name" value="P-loop_NTPase"/>
</dbReference>
<dbReference type="SMART" id="SM00490">
    <property type="entry name" value="HELICc"/>
    <property type="match status" value="1"/>
</dbReference>
<evidence type="ECO:0000256" key="3">
    <source>
        <dbReference type="ARBA" id="ARBA00022806"/>
    </source>
</evidence>
<dbReference type="KEGG" id="pste:PSTEL_13450"/>
<name>A0A089LXJ3_9BACL</name>
<dbReference type="SMART" id="SM00847">
    <property type="entry name" value="HA2"/>
    <property type="match status" value="1"/>
</dbReference>
<dbReference type="GO" id="GO:0004386">
    <property type="term" value="F:helicase activity"/>
    <property type="evidence" value="ECO:0007669"/>
    <property type="project" value="UniProtKB-KW"/>
</dbReference>
<dbReference type="Pfam" id="PF00270">
    <property type="entry name" value="DEAD"/>
    <property type="match status" value="1"/>
</dbReference>
<dbReference type="STRING" id="169760.PSTEL_13450"/>
<dbReference type="Proteomes" id="UP000029507">
    <property type="component" value="Chromosome"/>
</dbReference>
<dbReference type="Pfam" id="PF00271">
    <property type="entry name" value="Helicase_C"/>
    <property type="match status" value="1"/>
</dbReference>
<dbReference type="HOGENOM" id="CLU_001832_5_6_9"/>
<proteinExistence type="predicted"/>
<evidence type="ECO:0000256" key="2">
    <source>
        <dbReference type="ARBA" id="ARBA00022801"/>
    </source>
</evidence>
<evidence type="ECO:0000256" key="1">
    <source>
        <dbReference type="ARBA" id="ARBA00022741"/>
    </source>
</evidence>
<dbReference type="GO" id="GO:0005524">
    <property type="term" value="F:ATP binding"/>
    <property type="evidence" value="ECO:0007669"/>
    <property type="project" value="UniProtKB-KW"/>
</dbReference>
<dbReference type="PIRSF" id="PIRSF005496">
    <property type="entry name" value="ATP_hel_hrpB"/>
    <property type="match status" value="1"/>
</dbReference>
<sequence length="842" mass="91185">MNTLPIMRAMPELKNALAESPSAVLIAEPGAGKTTMTPLELLNEPWMKGKTMLMLEPRRLAARAAAVYMASLLGERAGQTVGYRMRMDSRTGPDTRIIVVTEGVLTRMLQDDPSLEGTGLIIFDEFHERNLSADLGLALALESQNVLREDLKLLIMSATLDGERVAELLGGAPVVRCAGRTFPVETEYAPPPKSVPLEKAAADSVRRALAAQPGDILVFLPGEREIRRTEAELKSAPLPPGTFIAPLFGQLPQAEQDRAVAASEPGMRKVVLSTSIAETSLTIEGVRTVIDAGLRRTQVFSPRTGMTRLTTLPISKASAEQRKGRAGRTAPGVCIRLWSMEEHGRLPESDTPEMLEADLSGLALELALWGVRDPASLAWLDAPPAAPYAQAAGLLRALGALDAAGAVTPHGRRLAGLGTHPRAAHMLLRAAELGAAPLACRLAALLQERDPLRGHGSGSCDLTLRVEALLRYEAAGGHGDAGGDPAALRAVERGARALLAQLRSAVPDAGRLEESAAGAAADPYLCGLLLSFAYPDRIGQRRGGGAFVLSGGRGAAMGDSQQLARESYIVVPAVDDSGTQSRILLAAPVKERDLLDHHEANEKAEVYWDEDSSSVKAGRRLMLGEIALKETGHERPGPGEAAVVLLEVIRRQGLELLSWDKGTAQLRERMAFMHHAYQNWPDVSDQGLKDKLEEWLLPYLADCRNLRDLQRLPLRDALEGMLDWESRRRLDREAPTHIAVPSGSRVAVDYTNPAAPVLAVKLQEMFGQQDTPRIGGGRIPVVLHLLSPARRPVQVTSDLASFWSGTYFEVKKDLKGRYPKHYWPDDPMQAVPTNRVRPVRKD</sequence>
<dbReference type="FunFam" id="3.40.50.300:FF:002125">
    <property type="entry name" value="ATP-dependent helicase HrpB"/>
    <property type="match status" value="1"/>
</dbReference>
<dbReference type="AlphaFoldDB" id="A0A089LXJ3"/>
<dbReference type="PANTHER" id="PTHR43519:SF1">
    <property type="entry name" value="ATP-DEPENDENT RNA HELICASE HRPB"/>
    <property type="match status" value="1"/>
</dbReference>
<dbReference type="NCBIfam" id="TIGR01970">
    <property type="entry name" value="DEAH_box_HrpB"/>
    <property type="match status" value="1"/>
</dbReference>
<feature type="domain" description="Helicase C-terminal" evidence="6">
    <location>
        <begin position="204"/>
        <end position="370"/>
    </location>
</feature>
<protein>
    <submittedName>
        <fullName evidence="7">ATP-dependent helicase</fullName>
    </submittedName>
</protein>
<dbReference type="Gene3D" id="3.40.50.300">
    <property type="entry name" value="P-loop containing nucleotide triphosphate hydrolases"/>
    <property type="match status" value="2"/>
</dbReference>
<evidence type="ECO:0000313" key="8">
    <source>
        <dbReference type="Proteomes" id="UP000029507"/>
    </source>
</evidence>
<keyword evidence="8" id="KW-1185">Reference proteome</keyword>
<dbReference type="GO" id="GO:0003676">
    <property type="term" value="F:nucleic acid binding"/>
    <property type="evidence" value="ECO:0007669"/>
    <property type="project" value="InterPro"/>
</dbReference>
<evidence type="ECO:0000259" key="5">
    <source>
        <dbReference type="PROSITE" id="PS51192"/>
    </source>
</evidence>
<dbReference type="CDD" id="cd18791">
    <property type="entry name" value="SF2_C_RHA"/>
    <property type="match status" value="1"/>
</dbReference>
<dbReference type="GO" id="GO:0016787">
    <property type="term" value="F:hydrolase activity"/>
    <property type="evidence" value="ECO:0007669"/>
    <property type="project" value="UniProtKB-KW"/>
</dbReference>
<organism evidence="7 8">
    <name type="scientific">Paenibacillus stellifer</name>
    <dbReference type="NCBI Taxonomy" id="169760"/>
    <lineage>
        <taxon>Bacteria</taxon>
        <taxon>Bacillati</taxon>
        <taxon>Bacillota</taxon>
        <taxon>Bacilli</taxon>
        <taxon>Bacillales</taxon>
        <taxon>Paenibacillaceae</taxon>
        <taxon>Paenibacillus</taxon>
    </lineage>
</organism>
<dbReference type="EMBL" id="CP009286">
    <property type="protein sequence ID" value="AIQ63943.1"/>
    <property type="molecule type" value="Genomic_DNA"/>
</dbReference>
<evidence type="ECO:0000313" key="7">
    <source>
        <dbReference type="EMBL" id="AIQ63943.1"/>
    </source>
</evidence>
<keyword evidence="1" id="KW-0547">Nucleotide-binding</keyword>
<dbReference type="Gene3D" id="1.20.120.1080">
    <property type="match status" value="1"/>
</dbReference>
<dbReference type="SMART" id="SM00487">
    <property type="entry name" value="DEXDc"/>
    <property type="match status" value="1"/>
</dbReference>
<dbReference type="PROSITE" id="PS51194">
    <property type="entry name" value="HELICASE_CTER"/>
    <property type="match status" value="1"/>
</dbReference>
<dbReference type="InterPro" id="IPR001650">
    <property type="entry name" value="Helicase_C-like"/>
</dbReference>
<evidence type="ECO:0000256" key="4">
    <source>
        <dbReference type="ARBA" id="ARBA00022840"/>
    </source>
</evidence>
<dbReference type="InterPro" id="IPR007502">
    <property type="entry name" value="Helicase-assoc_dom"/>
</dbReference>
<dbReference type="OrthoDB" id="9808833at2"/>
<reference evidence="7 8" key="1">
    <citation type="submission" date="2014-08" db="EMBL/GenBank/DDBJ databases">
        <title>Comparative genomics of the Paenibacillus odorifer group.</title>
        <authorList>
            <person name="den Bakker H.C."/>
            <person name="Tsai Y.-C."/>
            <person name="Martin N."/>
            <person name="Korlach J."/>
            <person name="Wiedmann M."/>
        </authorList>
    </citation>
    <scope>NUCLEOTIDE SEQUENCE [LARGE SCALE GENOMIC DNA]</scope>
    <source>
        <strain evidence="7 8">DSM 14472</strain>
    </source>
</reference>
<keyword evidence="4" id="KW-0067">ATP-binding</keyword>
<dbReference type="Pfam" id="PF08482">
    <property type="entry name" value="HrpB_C"/>
    <property type="match status" value="1"/>
</dbReference>
<gene>
    <name evidence="7" type="ORF">PSTEL_13450</name>
</gene>
<dbReference type="PROSITE" id="PS51192">
    <property type="entry name" value="HELICASE_ATP_BIND_1"/>
    <property type="match status" value="1"/>
</dbReference>
<dbReference type="InterPro" id="IPR010225">
    <property type="entry name" value="HrpB"/>
</dbReference>
<dbReference type="InterPro" id="IPR049614">
    <property type="entry name" value="HrpB_DEXH"/>
</dbReference>
<dbReference type="InterPro" id="IPR014001">
    <property type="entry name" value="Helicase_ATP-bd"/>
</dbReference>
<accession>A0A089LXJ3</accession>
<keyword evidence="3 7" id="KW-0347">Helicase</keyword>
<dbReference type="InterPro" id="IPR011545">
    <property type="entry name" value="DEAD/DEAH_box_helicase_dom"/>
</dbReference>
<keyword evidence="2" id="KW-0378">Hydrolase</keyword>